<dbReference type="AlphaFoldDB" id="A0A673UTM7"/>
<dbReference type="PROSITE" id="PS50905">
    <property type="entry name" value="FERRITIN_LIKE"/>
    <property type="match status" value="1"/>
</dbReference>
<comment type="function">
    <text evidence="7">Stores iron in a soluble, non-toxic, readily available form. Important for iron homeostasis. Iron is taken up in the ferrous form and deposited as ferric hydroxides after oxidation.</text>
</comment>
<keyword evidence="10" id="KW-1185">Reference proteome</keyword>
<keyword evidence="5 6" id="KW-0408">Iron</keyword>
<dbReference type="GO" id="GO:0005737">
    <property type="term" value="C:cytoplasm"/>
    <property type="evidence" value="ECO:0007669"/>
    <property type="project" value="TreeGrafter"/>
</dbReference>
<dbReference type="OMA" id="CACEKRE"/>
<organism evidence="9 10">
    <name type="scientific">Suricata suricatta</name>
    <name type="common">Meerkat</name>
    <dbReference type="NCBI Taxonomy" id="37032"/>
    <lineage>
        <taxon>Eukaryota</taxon>
        <taxon>Metazoa</taxon>
        <taxon>Chordata</taxon>
        <taxon>Craniata</taxon>
        <taxon>Vertebrata</taxon>
        <taxon>Euteleostomi</taxon>
        <taxon>Mammalia</taxon>
        <taxon>Eutheria</taxon>
        <taxon>Laurasiatheria</taxon>
        <taxon>Carnivora</taxon>
        <taxon>Feliformia</taxon>
        <taxon>Herpestidae</taxon>
        <taxon>Suricata</taxon>
    </lineage>
</organism>
<dbReference type="GO" id="GO:0008199">
    <property type="term" value="F:ferric iron binding"/>
    <property type="evidence" value="ECO:0007669"/>
    <property type="project" value="InterPro"/>
</dbReference>
<dbReference type="Ensembl" id="ENSSSUT00005032908.1">
    <property type="protein sequence ID" value="ENSSSUP00005028833.1"/>
    <property type="gene ID" value="ENSSSUG00005018638.1"/>
</dbReference>
<proteinExistence type="inferred from homology"/>
<name>A0A673UTM7_SURSU</name>
<dbReference type="FunFam" id="1.20.1260.10:FF:000016">
    <property type="entry name" value="Ferritin heavy chain"/>
    <property type="match status" value="1"/>
</dbReference>
<reference evidence="9" key="1">
    <citation type="submission" date="2025-08" db="UniProtKB">
        <authorList>
            <consortium name="Ensembl"/>
        </authorList>
    </citation>
    <scope>IDENTIFICATION</scope>
</reference>
<dbReference type="InterPro" id="IPR009040">
    <property type="entry name" value="Ferritin-like_diiron"/>
</dbReference>
<protein>
    <recommendedName>
        <fullName evidence="7">Ferritin</fullName>
    </recommendedName>
</protein>
<dbReference type="Proteomes" id="UP000472268">
    <property type="component" value="Unplaced"/>
</dbReference>
<dbReference type="InterPro" id="IPR009078">
    <property type="entry name" value="Ferritin-like_SF"/>
</dbReference>
<keyword evidence="3 6" id="KW-0479">Metal-binding</keyword>
<accession>A0A673UTM7</accession>
<evidence type="ECO:0000256" key="2">
    <source>
        <dbReference type="ARBA" id="ARBA00022434"/>
    </source>
</evidence>
<sequence length="180" mass="21043">MATALSSPVRQNYHIVCEFALNTQINLQFHASYMYLSMSLYFERADVALKNFSKFFLRWSHEATDHAEKLIKLQKQRGGCLRIYNIEKPYRDDWASGLKAMECAFYLEKVLNRNVLELHQLATEKQDTHLCSFLKTNYLREKVKTIKQLSDYMTNLSKMGAPDSYLAEYLFDKLTLGNSD</sequence>
<evidence type="ECO:0000256" key="1">
    <source>
        <dbReference type="ARBA" id="ARBA00007513"/>
    </source>
</evidence>
<dbReference type="Pfam" id="PF00210">
    <property type="entry name" value="Ferritin"/>
    <property type="match status" value="1"/>
</dbReference>
<evidence type="ECO:0000256" key="5">
    <source>
        <dbReference type="ARBA" id="ARBA00023004"/>
    </source>
</evidence>
<dbReference type="InterPro" id="IPR001519">
    <property type="entry name" value="Ferritin"/>
</dbReference>
<reference evidence="9" key="2">
    <citation type="submission" date="2025-09" db="UniProtKB">
        <authorList>
            <consortium name="Ensembl"/>
        </authorList>
    </citation>
    <scope>IDENTIFICATION</scope>
</reference>
<dbReference type="CDD" id="cd01056">
    <property type="entry name" value="Euk_Ferritin"/>
    <property type="match status" value="1"/>
</dbReference>
<evidence type="ECO:0000256" key="6">
    <source>
        <dbReference type="PIRSR" id="PIRSR601519-1"/>
    </source>
</evidence>
<dbReference type="SUPFAM" id="SSF47240">
    <property type="entry name" value="Ferritin-like"/>
    <property type="match status" value="1"/>
</dbReference>
<dbReference type="InterPro" id="IPR008331">
    <property type="entry name" value="Ferritin_DPS_dom"/>
</dbReference>
<dbReference type="PANTHER" id="PTHR11431:SF97">
    <property type="entry name" value="FERRITIN HEAVY POLYPEPTIDE-LIKE 17-RELATED"/>
    <property type="match status" value="1"/>
</dbReference>
<dbReference type="PANTHER" id="PTHR11431">
    <property type="entry name" value="FERRITIN"/>
    <property type="match status" value="1"/>
</dbReference>
<evidence type="ECO:0000313" key="10">
    <source>
        <dbReference type="Proteomes" id="UP000472268"/>
    </source>
</evidence>
<feature type="binding site" evidence="6">
    <location>
        <position position="108"/>
    </location>
    <ligand>
        <name>Fe cation</name>
        <dbReference type="ChEBI" id="CHEBI:24875"/>
        <label>2</label>
    </ligand>
</feature>
<dbReference type="GO" id="GO:0008198">
    <property type="term" value="F:ferrous iron binding"/>
    <property type="evidence" value="ECO:0007669"/>
    <property type="project" value="TreeGrafter"/>
</dbReference>
<keyword evidence="4" id="KW-0560">Oxidoreductase</keyword>
<dbReference type="InterPro" id="IPR012347">
    <property type="entry name" value="Ferritin-like"/>
</dbReference>
<comment type="similarity">
    <text evidence="1 7">Belongs to the ferritin family.</text>
</comment>
<feature type="domain" description="Ferritin-like diiron" evidence="8">
    <location>
        <begin position="11"/>
        <end position="160"/>
    </location>
</feature>
<feature type="binding site" evidence="6">
    <location>
        <position position="66"/>
    </location>
    <ligand>
        <name>Fe cation</name>
        <dbReference type="ChEBI" id="CHEBI:24875"/>
        <label>1</label>
    </ligand>
</feature>
<dbReference type="Gene3D" id="1.20.1260.10">
    <property type="match status" value="1"/>
</dbReference>
<evidence type="ECO:0000256" key="3">
    <source>
        <dbReference type="ARBA" id="ARBA00022723"/>
    </source>
</evidence>
<dbReference type="GO" id="GO:0004322">
    <property type="term" value="F:ferroxidase activity"/>
    <property type="evidence" value="ECO:0007669"/>
    <property type="project" value="UniProtKB-ARBA"/>
</dbReference>
<evidence type="ECO:0000313" key="9">
    <source>
        <dbReference type="Ensembl" id="ENSSSUP00005028833.1"/>
    </source>
</evidence>
<evidence type="ECO:0000256" key="4">
    <source>
        <dbReference type="ARBA" id="ARBA00023002"/>
    </source>
</evidence>
<dbReference type="GO" id="GO:0006826">
    <property type="term" value="P:iron ion transport"/>
    <property type="evidence" value="ECO:0007669"/>
    <property type="project" value="InterPro"/>
</dbReference>
<dbReference type="GO" id="GO:0006879">
    <property type="term" value="P:intracellular iron ion homeostasis"/>
    <property type="evidence" value="ECO:0007669"/>
    <property type="project" value="UniProtKB-KW"/>
</dbReference>
<evidence type="ECO:0000259" key="8">
    <source>
        <dbReference type="PROSITE" id="PS50905"/>
    </source>
</evidence>
<evidence type="ECO:0000256" key="7">
    <source>
        <dbReference type="RuleBase" id="RU361145"/>
    </source>
</evidence>
<keyword evidence="2 7" id="KW-0409">Iron storage</keyword>